<dbReference type="GO" id="GO:0006352">
    <property type="term" value="P:DNA-templated transcription initiation"/>
    <property type="evidence" value="ECO:0007669"/>
    <property type="project" value="InterPro"/>
</dbReference>
<gene>
    <name evidence="8" type="ORF">DWX70_17290</name>
    <name evidence="7" type="ORF">PO240_19025</name>
</gene>
<evidence type="ECO:0000259" key="6">
    <source>
        <dbReference type="Pfam" id="PF08281"/>
    </source>
</evidence>
<comment type="caution">
    <text evidence="8">The sequence shown here is derived from an EMBL/GenBank/DDBJ whole genome shotgun (WGS) entry which is preliminary data.</text>
</comment>
<dbReference type="RefSeq" id="WP_004298965.1">
    <property type="nucleotide sequence ID" value="NZ_BAABYJ010000001.1"/>
</dbReference>
<dbReference type="Pfam" id="PF08281">
    <property type="entry name" value="Sigma70_r4_2"/>
    <property type="match status" value="1"/>
</dbReference>
<evidence type="ECO:0000256" key="3">
    <source>
        <dbReference type="ARBA" id="ARBA00023082"/>
    </source>
</evidence>
<dbReference type="InterPro" id="IPR013324">
    <property type="entry name" value="RNA_pol_sigma_r3/r4-like"/>
</dbReference>
<dbReference type="EMBL" id="JAQNWR010000014">
    <property type="protein sequence ID" value="MDC2409966.1"/>
    <property type="molecule type" value="Genomic_DNA"/>
</dbReference>
<dbReference type="Gene3D" id="1.10.10.10">
    <property type="entry name" value="Winged helix-like DNA-binding domain superfamily/Winged helix DNA-binding domain"/>
    <property type="match status" value="1"/>
</dbReference>
<evidence type="ECO:0000256" key="2">
    <source>
        <dbReference type="ARBA" id="ARBA00023015"/>
    </source>
</evidence>
<dbReference type="PANTHER" id="PTHR43133">
    <property type="entry name" value="RNA POLYMERASE ECF-TYPE SIGMA FACTO"/>
    <property type="match status" value="1"/>
</dbReference>
<dbReference type="Gene3D" id="1.10.1740.10">
    <property type="match status" value="1"/>
</dbReference>
<keyword evidence="4" id="KW-0804">Transcription</keyword>
<feature type="domain" description="RNA polymerase sigma factor 70 region 4 type 2" evidence="6">
    <location>
        <begin position="127"/>
        <end position="179"/>
    </location>
</feature>
<protein>
    <submittedName>
        <fullName evidence="8">RNA polymerase sigma-70 factor</fullName>
    </submittedName>
</protein>
<dbReference type="InterPro" id="IPR007627">
    <property type="entry name" value="RNA_pol_sigma70_r2"/>
</dbReference>
<dbReference type="NCBIfam" id="TIGR02985">
    <property type="entry name" value="Sig70_bacteroi1"/>
    <property type="match status" value="1"/>
</dbReference>
<dbReference type="CDD" id="cd06171">
    <property type="entry name" value="Sigma70_r4"/>
    <property type="match status" value="1"/>
</dbReference>
<evidence type="ECO:0000259" key="5">
    <source>
        <dbReference type="Pfam" id="PF04542"/>
    </source>
</evidence>
<dbReference type="SUPFAM" id="SSF88946">
    <property type="entry name" value="Sigma2 domain of RNA polymerase sigma factors"/>
    <property type="match status" value="1"/>
</dbReference>
<dbReference type="InterPro" id="IPR039425">
    <property type="entry name" value="RNA_pol_sigma-70-like"/>
</dbReference>
<dbReference type="KEGG" id="boa:Bovatus_02438"/>
<dbReference type="PANTHER" id="PTHR43133:SF46">
    <property type="entry name" value="RNA POLYMERASE SIGMA-70 FACTOR ECF SUBFAMILY"/>
    <property type="match status" value="1"/>
</dbReference>
<dbReference type="AlphaFoldDB" id="A0A395VVY8"/>
<dbReference type="NCBIfam" id="TIGR02937">
    <property type="entry name" value="sigma70-ECF"/>
    <property type="match status" value="1"/>
</dbReference>
<dbReference type="InterPro" id="IPR013325">
    <property type="entry name" value="RNA_pol_sigma_r2"/>
</dbReference>
<dbReference type="InterPro" id="IPR014284">
    <property type="entry name" value="RNA_pol_sigma-70_dom"/>
</dbReference>
<comment type="similarity">
    <text evidence="1">Belongs to the sigma-70 factor family. ECF subfamily.</text>
</comment>
<evidence type="ECO:0000256" key="4">
    <source>
        <dbReference type="ARBA" id="ARBA00023163"/>
    </source>
</evidence>
<evidence type="ECO:0000256" key="1">
    <source>
        <dbReference type="ARBA" id="ARBA00010641"/>
    </source>
</evidence>
<evidence type="ECO:0000313" key="7">
    <source>
        <dbReference type="EMBL" id="MDC2409966.1"/>
    </source>
</evidence>
<dbReference type="InterPro" id="IPR014327">
    <property type="entry name" value="RNA_pol_sigma70_bacteroid"/>
</dbReference>
<dbReference type="GO" id="GO:0016987">
    <property type="term" value="F:sigma factor activity"/>
    <property type="evidence" value="ECO:0007669"/>
    <property type="project" value="UniProtKB-KW"/>
</dbReference>
<dbReference type="Proteomes" id="UP001214017">
    <property type="component" value="Unassembled WGS sequence"/>
</dbReference>
<dbReference type="InterPro" id="IPR013249">
    <property type="entry name" value="RNA_pol_sigma70_r4_t2"/>
</dbReference>
<evidence type="ECO:0000313" key="8">
    <source>
        <dbReference type="EMBL" id="RGS82048.1"/>
    </source>
</evidence>
<name>A0A395VVY8_BACOV</name>
<organism evidence="8 9">
    <name type="scientific">Bacteroides ovatus</name>
    <dbReference type="NCBI Taxonomy" id="28116"/>
    <lineage>
        <taxon>Bacteria</taxon>
        <taxon>Pseudomonadati</taxon>
        <taxon>Bacteroidota</taxon>
        <taxon>Bacteroidia</taxon>
        <taxon>Bacteroidales</taxon>
        <taxon>Bacteroidaceae</taxon>
        <taxon>Bacteroides</taxon>
    </lineage>
</organism>
<reference evidence="8 9" key="1">
    <citation type="submission" date="2018-08" db="EMBL/GenBank/DDBJ databases">
        <title>A genome reference for cultivated species of the human gut microbiota.</title>
        <authorList>
            <person name="Zou Y."/>
            <person name="Xue W."/>
            <person name="Luo G."/>
        </authorList>
    </citation>
    <scope>NUCLEOTIDE SEQUENCE [LARGE SCALE GENOMIC DNA]</scope>
    <source>
        <strain evidence="8 9">AF20-9LB</strain>
    </source>
</reference>
<accession>A0A395VVY8</accession>
<dbReference type="SUPFAM" id="SSF88659">
    <property type="entry name" value="Sigma3 and sigma4 domains of RNA polymerase sigma factors"/>
    <property type="match status" value="1"/>
</dbReference>
<feature type="domain" description="RNA polymerase sigma-70 region 2" evidence="5">
    <location>
        <begin position="23"/>
        <end position="89"/>
    </location>
</feature>
<dbReference type="InterPro" id="IPR036388">
    <property type="entry name" value="WH-like_DNA-bd_sf"/>
</dbReference>
<keyword evidence="3" id="KW-0731">Sigma factor</keyword>
<dbReference type="GeneID" id="29451426"/>
<dbReference type="Pfam" id="PF04542">
    <property type="entry name" value="Sigma70_r2"/>
    <property type="match status" value="1"/>
</dbReference>
<evidence type="ECO:0000313" key="9">
    <source>
        <dbReference type="Proteomes" id="UP000266492"/>
    </source>
</evidence>
<dbReference type="Proteomes" id="UP000266492">
    <property type="component" value="Unassembled WGS sequence"/>
</dbReference>
<sequence length="196" mass="23026">MEHTETLIVEQLKIGNEDAYQYIYDRHYALLCHIANGYVKDQFLAETIVGDTIFHLWEIRETLEISVSIRSYLLRAVRNRCINYLNSEWEKREISFSCLMPDEITDDKIMVSDSHPLGTLLERELEEEIYKAIDKLPNECRRVFDKSRFEGKSYEEISQELGISVNTVKYHIKNALASLQTNLSKYLITLLLFFFG</sequence>
<dbReference type="GO" id="GO:0003677">
    <property type="term" value="F:DNA binding"/>
    <property type="evidence" value="ECO:0007669"/>
    <property type="project" value="InterPro"/>
</dbReference>
<dbReference type="EMBL" id="QRVZ01000014">
    <property type="protein sequence ID" value="RGS82048.1"/>
    <property type="molecule type" value="Genomic_DNA"/>
</dbReference>
<keyword evidence="2" id="KW-0805">Transcription regulation</keyword>
<proteinExistence type="inferred from homology"/>
<reference evidence="7" key="2">
    <citation type="submission" date="2022-10" db="EMBL/GenBank/DDBJ databases">
        <title>Human gut microbiome strain richness.</title>
        <authorList>
            <person name="Chen-Liaw A."/>
        </authorList>
    </citation>
    <scope>NUCLEOTIDE SEQUENCE</scope>
    <source>
        <strain evidence="7">F7_m1001271B151109d0_201107</strain>
    </source>
</reference>